<feature type="domain" description="Glycosyl transferase family 1" evidence="1">
    <location>
        <begin position="167"/>
        <end position="307"/>
    </location>
</feature>
<dbReference type="Gene3D" id="3.40.50.2000">
    <property type="entry name" value="Glycogen Phosphorylase B"/>
    <property type="match status" value="2"/>
</dbReference>
<sequence>MRRRDPVDAARKRVVFMTPSLGMGGAERWIIALCRHFSMRINVLAIVTDDLRGALADEARRAAPVLPIAAFDAMKEDVEVVIAWGLMQLPFYLKGYEGRVIGVSHGNADLAWSRNVIEGMNRVQGIERVGVSFQSARAWPENARVIANGAEVERVLPLQSDVQTRAQFGLGEHKIALYFGRFSDEKRLNLLIAAADFLGLDWLVVLAGGPEDSLPAIATDRVKVLPPQERPGDLLGVADVFVMCSATEAHPMALTEAWLAGVPTVWMAWPLAEQIARQHPNSDMGHVLPLNATPAEIAAAIEYMDEEHFQELPLNAQQTAFKHYTACAMAHRWEEILL</sequence>
<keyword evidence="2" id="KW-0808">Transferase</keyword>
<dbReference type="GO" id="GO:0016757">
    <property type="term" value="F:glycosyltransferase activity"/>
    <property type="evidence" value="ECO:0007669"/>
    <property type="project" value="InterPro"/>
</dbReference>
<gene>
    <name evidence="2" type="ORF">UFOVP672_11</name>
</gene>
<organism evidence="2">
    <name type="scientific">uncultured Caudovirales phage</name>
    <dbReference type="NCBI Taxonomy" id="2100421"/>
    <lineage>
        <taxon>Viruses</taxon>
        <taxon>Duplodnaviria</taxon>
        <taxon>Heunggongvirae</taxon>
        <taxon>Uroviricota</taxon>
        <taxon>Caudoviricetes</taxon>
        <taxon>Peduoviridae</taxon>
        <taxon>Maltschvirus</taxon>
        <taxon>Maltschvirus maltsch</taxon>
    </lineage>
</organism>
<dbReference type="PANTHER" id="PTHR12526">
    <property type="entry name" value="GLYCOSYLTRANSFERASE"/>
    <property type="match status" value="1"/>
</dbReference>
<dbReference type="Pfam" id="PF00534">
    <property type="entry name" value="Glycos_transf_1"/>
    <property type="match status" value="1"/>
</dbReference>
<reference evidence="2" key="1">
    <citation type="submission" date="2020-04" db="EMBL/GenBank/DDBJ databases">
        <authorList>
            <person name="Chiriac C."/>
            <person name="Salcher M."/>
            <person name="Ghai R."/>
            <person name="Kavagutti S V."/>
        </authorList>
    </citation>
    <scope>NUCLEOTIDE SEQUENCE</scope>
</reference>
<accession>A0A6J5NA62</accession>
<proteinExistence type="predicted"/>
<protein>
    <submittedName>
        <fullName evidence="2">RfaG Glycosyltransferase</fullName>
    </submittedName>
</protein>
<name>A0A6J5NA62_9CAUD</name>
<evidence type="ECO:0000313" key="2">
    <source>
        <dbReference type="EMBL" id="CAB4155442.1"/>
    </source>
</evidence>
<dbReference type="SUPFAM" id="SSF53756">
    <property type="entry name" value="UDP-Glycosyltransferase/glycogen phosphorylase"/>
    <property type="match status" value="1"/>
</dbReference>
<dbReference type="PANTHER" id="PTHR12526:SF630">
    <property type="entry name" value="GLYCOSYLTRANSFERASE"/>
    <property type="match status" value="1"/>
</dbReference>
<evidence type="ECO:0000259" key="1">
    <source>
        <dbReference type="Pfam" id="PF00534"/>
    </source>
</evidence>
<dbReference type="InterPro" id="IPR001296">
    <property type="entry name" value="Glyco_trans_1"/>
</dbReference>
<dbReference type="EMBL" id="LR796636">
    <property type="protein sequence ID" value="CAB4155442.1"/>
    <property type="molecule type" value="Genomic_DNA"/>
</dbReference>